<feature type="non-terminal residue" evidence="1">
    <location>
        <position position="52"/>
    </location>
</feature>
<reference evidence="1 2" key="1">
    <citation type="submission" date="2024-05" db="EMBL/GenBank/DDBJ databases">
        <title>Genome sequencing and assembly of Indian major carp, Cirrhinus mrigala (Hamilton, 1822).</title>
        <authorList>
            <person name="Mohindra V."/>
            <person name="Chowdhury L.M."/>
            <person name="Lal K."/>
            <person name="Jena J.K."/>
        </authorList>
    </citation>
    <scope>NUCLEOTIDE SEQUENCE [LARGE SCALE GENOMIC DNA]</scope>
    <source>
        <strain evidence="1">CM1030</strain>
        <tissue evidence="1">Blood</tissue>
    </source>
</reference>
<comment type="caution">
    <text evidence="1">The sequence shown here is derived from an EMBL/GenBank/DDBJ whole genome shotgun (WGS) entry which is preliminary data.</text>
</comment>
<feature type="non-terminal residue" evidence="1">
    <location>
        <position position="1"/>
    </location>
</feature>
<organism evidence="1 2">
    <name type="scientific">Cirrhinus mrigala</name>
    <name type="common">Mrigala</name>
    <dbReference type="NCBI Taxonomy" id="683832"/>
    <lineage>
        <taxon>Eukaryota</taxon>
        <taxon>Metazoa</taxon>
        <taxon>Chordata</taxon>
        <taxon>Craniata</taxon>
        <taxon>Vertebrata</taxon>
        <taxon>Euteleostomi</taxon>
        <taxon>Actinopterygii</taxon>
        <taxon>Neopterygii</taxon>
        <taxon>Teleostei</taxon>
        <taxon>Ostariophysi</taxon>
        <taxon>Cypriniformes</taxon>
        <taxon>Cyprinidae</taxon>
        <taxon>Labeoninae</taxon>
        <taxon>Labeonini</taxon>
        <taxon>Cirrhinus</taxon>
    </lineage>
</organism>
<sequence>TQPLSVSYQALSEQAKKYEPGQRYSEFVCSLPKERVWLESLSQDITASSKTG</sequence>
<protein>
    <submittedName>
        <fullName evidence="1">Uncharacterized protein</fullName>
    </submittedName>
</protein>
<dbReference type="InterPro" id="IPR027267">
    <property type="entry name" value="AH/BAR_dom_sf"/>
</dbReference>
<evidence type="ECO:0000313" key="2">
    <source>
        <dbReference type="Proteomes" id="UP001529510"/>
    </source>
</evidence>
<evidence type="ECO:0000313" key="1">
    <source>
        <dbReference type="EMBL" id="KAL0200428.1"/>
    </source>
</evidence>
<proteinExistence type="predicted"/>
<dbReference type="EMBL" id="JAMKFB020000002">
    <property type="protein sequence ID" value="KAL0200428.1"/>
    <property type="molecule type" value="Genomic_DNA"/>
</dbReference>
<accession>A0ABD0RPV2</accession>
<gene>
    <name evidence="1" type="ORF">M9458_003615</name>
</gene>
<name>A0ABD0RPV2_CIRMR</name>
<dbReference type="Proteomes" id="UP001529510">
    <property type="component" value="Unassembled WGS sequence"/>
</dbReference>
<dbReference type="AlphaFoldDB" id="A0ABD0RPV2"/>
<keyword evidence="2" id="KW-1185">Reference proteome</keyword>
<dbReference type="Gene3D" id="1.20.1270.60">
    <property type="entry name" value="Arfaptin homology (AH) domain/BAR domain"/>
    <property type="match status" value="1"/>
</dbReference>